<evidence type="ECO:0000256" key="2">
    <source>
        <dbReference type="SAM" id="MobiDB-lite"/>
    </source>
</evidence>
<keyword evidence="3" id="KW-0812">Transmembrane</keyword>
<name>A0A229REP7_9PSEU</name>
<feature type="transmembrane region" description="Helical" evidence="3">
    <location>
        <begin position="133"/>
        <end position="153"/>
    </location>
</feature>
<feature type="transmembrane region" description="Helical" evidence="3">
    <location>
        <begin position="217"/>
        <end position="238"/>
    </location>
</feature>
<sequence length="332" mass="33959">MIENRAASAVGSRSSERDEKRRPNKGTRGPKSDVASTRQETDYRALASAGITIVLWASAFVVIRDAGEHISAGALALGRLVTGALVLGAFLLVRKQGFPPKAAWPGILVSGVAWFGVYMVALNAGEQRIDAGTASLVINLGPILMAALGGWLLKEGFPPQLMAGLALGFAGAVLVGFASSDGGSASLIGVLLCGLAAAGSAVGVIAQKPALRHATALQVTTFGNAIGALVCLPFAGSLIREVAAAPSSALLEIVYLGVFPTALAFSTWAYALSRTTAGKLGATTYLVPVLVVVVSWVVLDEVPAALSLAGGALCLIGVAVSRRRSREKVEET</sequence>
<dbReference type="AlphaFoldDB" id="A0A229REP7"/>
<evidence type="ECO:0000259" key="4">
    <source>
        <dbReference type="Pfam" id="PF00892"/>
    </source>
</evidence>
<dbReference type="InterPro" id="IPR037185">
    <property type="entry name" value="EmrE-like"/>
</dbReference>
<comment type="caution">
    <text evidence="5">The sequence shown here is derived from an EMBL/GenBank/DDBJ whole genome shotgun (WGS) entry which is preliminary data.</text>
</comment>
<evidence type="ECO:0000256" key="3">
    <source>
        <dbReference type="SAM" id="Phobius"/>
    </source>
</evidence>
<gene>
    <name evidence="5" type="ORF">CFP71_39315</name>
</gene>
<keyword evidence="3" id="KW-1133">Transmembrane helix</keyword>
<proteinExistence type="inferred from homology"/>
<feature type="transmembrane region" description="Helical" evidence="3">
    <location>
        <begin position="160"/>
        <end position="179"/>
    </location>
</feature>
<evidence type="ECO:0000313" key="5">
    <source>
        <dbReference type="EMBL" id="OXM45108.1"/>
    </source>
</evidence>
<dbReference type="GO" id="GO:0016020">
    <property type="term" value="C:membrane"/>
    <property type="evidence" value="ECO:0007669"/>
    <property type="project" value="InterPro"/>
</dbReference>
<dbReference type="Proteomes" id="UP000215223">
    <property type="component" value="Unassembled WGS sequence"/>
</dbReference>
<dbReference type="InterPro" id="IPR000620">
    <property type="entry name" value="EamA_dom"/>
</dbReference>
<dbReference type="SUPFAM" id="SSF103481">
    <property type="entry name" value="Multidrug resistance efflux transporter EmrE"/>
    <property type="match status" value="2"/>
</dbReference>
<feature type="transmembrane region" description="Helical" evidence="3">
    <location>
        <begin position="45"/>
        <end position="63"/>
    </location>
</feature>
<feature type="transmembrane region" description="Helical" evidence="3">
    <location>
        <begin position="185"/>
        <end position="205"/>
    </location>
</feature>
<evidence type="ECO:0000313" key="6">
    <source>
        <dbReference type="Proteomes" id="UP000215223"/>
    </source>
</evidence>
<protein>
    <submittedName>
        <fullName evidence="5">EamA family transporter</fullName>
    </submittedName>
</protein>
<feature type="domain" description="EamA" evidence="4">
    <location>
        <begin position="51"/>
        <end position="176"/>
    </location>
</feature>
<feature type="transmembrane region" description="Helical" evidence="3">
    <location>
        <begin position="102"/>
        <end position="121"/>
    </location>
</feature>
<feature type="transmembrane region" description="Helical" evidence="3">
    <location>
        <begin position="253"/>
        <end position="273"/>
    </location>
</feature>
<accession>A0A229REP7</accession>
<feature type="transmembrane region" description="Helical" evidence="3">
    <location>
        <begin position="69"/>
        <end position="93"/>
    </location>
</feature>
<dbReference type="PANTHER" id="PTHR12715:SF4">
    <property type="entry name" value="EAMA DOMAIN-CONTAINING PROTEIN"/>
    <property type="match status" value="1"/>
</dbReference>
<evidence type="ECO:0000256" key="1">
    <source>
        <dbReference type="ARBA" id="ARBA00007362"/>
    </source>
</evidence>
<feature type="transmembrane region" description="Helical" evidence="3">
    <location>
        <begin position="304"/>
        <end position="321"/>
    </location>
</feature>
<keyword evidence="3" id="KW-0472">Membrane</keyword>
<reference evidence="5 6" key="1">
    <citation type="submission" date="2017-07" db="EMBL/GenBank/DDBJ databases">
        <title>Amycolatopsis thailandensis Genome sequencing and assembly.</title>
        <authorList>
            <person name="Kaur N."/>
            <person name="Mayilraj S."/>
        </authorList>
    </citation>
    <scope>NUCLEOTIDE SEQUENCE [LARGE SCALE GENOMIC DNA]</scope>
    <source>
        <strain evidence="5 6">JCM 16380</strain>
    </source>
</reference>
<comment type="similarity">
    <text evidence="1">Belongs to the EamA transporter family.</text>
</comment>
<feature type="domain" description="EamA" evidence="4">
    <location>
        <begin position="188"/>
        <end position="321"/>
    </location>
</feature>
<dbReference type="InterPro" id="IPR052756">
    <property type="entry name" value="Alkyne_AA_exporter"/>
</dbReference>
<dbReference type="Gene3D" id="1.10.3730.20">
    <property type="match status" value="1"/>
</dbReference>
<dbReference type="OrthoDB" id="3744378at2"/>
<dbReference type="PANTHER" id="PTHR12715">
    <property type="entry name" value="TRANSPORTER, DRUG/METABOLITE EXPORTER FAMILY"/>
    <property type="match status" value="1"/>
</dbReference>
<dbReference type="Pfam" id="PF00892">
    <property type="entry name" value="EamA"/>
    <property type="match status" value="2"/>
</dbReference>
<dbReference type="EMBL" id="NMQT01000172">
    <property type="protein sequence ID" value="OXM45108.1"/>
    <property type="molecule type" value="Genomic_DNA"/>
</dbReference>
<keyword evidence="6" id="KW-1185">Reference proteome</keyword>
<feature type="region of interest" description="Disordered" evidence="2">
    <location>
        <begin position="1"/>
        <end position="37"/>
    </location>
</feature>
<organism evidence="5 6">
    <name type="scientific">Amycolatopsis thailandensis</name>
    <dbReference type="NCBI Taxonomy" id="589330"/>
    <lineage>
        <taxon>Bacteria</taxon>
        <taxon>Bacillati</taxon>
        <taxon>Actinomycetota</taxon>
        <taxon>Actinomycetes</taxon>
        <taxon>Pseudonocardiales</taxon>
        <taxon>Pseudonocardiaceae</taxon>
        <taxon>Amycolatopsis</taxon>
    </lineage>
</organism>